<accession>A0AA95J292</accession>
<dbReference type="SMART" id="SM00256">
    <property type="entry name" value="FBOX"/>
    <property type="match status" value="1"/>
</dbReference>
<name>A0AA95J292_9VIRU</name>
<dbReference type="InterPro" id="IPR001810">
    <property type="entry name" value="F-box_dom"/>
</dbReference>
<evidence type="ECO:0000259" key="1">
    <source>
        <dbReference type="PROSITE" id="PS50181"/>
    </source>
</evidence>
<dbReference type="InterPro" id="IPR036047">
    <property type="entry name" value="F-box-like_dom_sf"/>
</dbReference>
<reference evidence="2" key="1">
    <citation type="submission" date="2022-06" db="EMBL/GenBank/DDBJ databases">
        <authorList>
            <person name="Legendre M."/>
            <person name="Claverie J.-M."/>
            <person name="Alempic J.-M."/>
            <person name="Abergel C."/>
        </authorList>
    </citation>
    <scope>NUCLEOTIDE SEQUENCE</scope>
    <source>
        <strain evidence="2">Kuranda</strain>
    </source>
</reference>
<protein>
    <submittedName>
        <fullName evidence="2">Pentapeptide repeat protein</fullName>
    </submittedName>
</protein>
<dbReference type="Pfam" id="PF12937">
    <property type="entry name" value="F-box-like"/>
    <property type="match status" value="1"/>
</dbReference>
<organism evidence="2 3">
    <name type="scientific">Pandoravirus kuranda</name>
    <dbReference type="NCBI Taxonomy" id="3019033"/>
    <lineage>
        <taxon>Viruses</taxon>
        <taxon>Pandoravirus</taxon>
    </lineage>
</organism>
<proteinExistence type="predicted"/>
<evidence type="ECO:0000313" key="2">
    <source>
        <dbReference type="EMBL" id="WBR14654.1"/>
    </source>
</evidence>
<feature type="domain" description="F-box" evidence="1">
    <location>
        <begin position="16"/>
        <end position="62"/>
    </location>
</feature>
<dbReference type="PROSITE" id="PS50181">
    <property type="entry name" value="FBOX"/>
    <property type="match status" value="1"/>
</dbReference>
<dbReference type="SUPFAM" id="SSF81383">
    <property type="entry name" value="F-box domain"/>
    <property type="match status" value="1"/>
</dbReference>
<dbReference type="SUPFAM" id="SSF82185">
    <property type="entry name" value="Histone H3 K4-specific methyltransferase SET7/9 N-terminal domain"/>
    <property type="match status" value="1"/>
</dbReference>
<sequence>MNHGAVVPTAARHNSAPTLDMLPLETLLCILSYLDTRDVGACAMTGRALAHACDDRSLWTRLYEREQTRQEERWRAAAAPVAAAVSLCSDWTDSQVRKGKHRPDYILAEIVDDIVAVVRSPWHASIDLVRLLGHPRFACAARAHVRVLVDSFEGPSSRETTAPVGRPPYASVGTIIRCAGARYRCRSRVMIQHGFFDADAVLCGPGLTHFHWHHGDVPHATWLGCAGSWYKGRVSACDQDGDAAYEDGRRYRGGLRNGFCHGRGRIYDSDGTVLISGQWRRNLAHGSCSWLQKRYESGTIQTWVANAPFDDGTIAGPIAYFAGGRLIMRIPRPYPRRPLVNFVAKCAFVRGTDDGWSRLPNYTTVRYGPSGVTIGSDTCLAHRWATDGALTLCTVNTRIYPSTCVPGLLVVSACNGGAQDGAPLLITLDSQSTFTQDPHTFAVKMRAGQGVDTRYHAIVNREPADATISPPGLEPDAGTTDAHLQDMVCDNHDDRTDATCADGHDLSQENFVHAIDSKSPARIGVDQADESDMSDDVRAVSVDLLHYLDTATAPPLSAVLCAQPRPLRGGRVRNALYVASSTPAQKTSDVDMSHCALRGCVVAGAKWKGCDFRHARFERCVFYDCSFERCAFFGASFSDAQFEACQFVYSHLPDSDSRFTVGTDGAKVVLGALGAFVSTRE</sequence>
<evidence type="ECO:0000313" key="3">
    <source>
        <dbReference type="Proteomes" id="UP001185135"/>
    </source>
</evidence>
<dbReference type="EMBL" id="ON887157">
    <property type="protein sequence ID" value="WBR14654.1"/>
    <property type="molecule type" value="Genomic_DNA"/>
</dbReference>
<gene>
    <name evidence="2" type="ORF">pkur_cds_480</name>
</gene>
<dbReference type="Pfam" id="PF13576">
    <property type="entry name" value="Pentapeptide_3"/>
    <property type="match status" value="1"/>
</dbReference>
<dbReference type="SUPFAM" id="SSF141571">
    <property type="entry name" value="Pentapeptide repeat-like"/>
    <property type="match status" value="1"/>
</dbReference>
<dbReference type="Gene3D" id="2.160.20.80">
    <property type="entry name" value="E3 ubiquitin-protein ligase SopA"/>
    <property type="match status" value="1"/>
</dbReference>
<dbReference type="Gene3D" id="1.20.1280.50">
    <property type="match status" value="1"/>
</dbReference>
<dbReference type="Proteomes" id="UP001185135">
    <property type="component" value="Segment"/>
</dbReference>
<dbReference type="InterPro" id="IPR001646">
    <property type="entry name" value="5peptide_repeat"/>
</dbReference>